<reference evidence="2" key="1">
    <citation type="journal article" date="2019" name="Int. J. Syst. Evol. Microbiol.">
        <title>The Global Catalogue of Microorganisms (GCM) 10K type strain sequencing project: providing services to taxonomists for standard genome sequencing and annotation.</title>
        <authorList>
            <consortium name="The Broad Institute Genomics Platform"/>
            <consortium name="The Broad Institute Genome Sequencing Center for Infectious Disease"/>
            <person name="Wu L."/>
            <person name="Ma J."/>
        </authorList>
    </citation>
    <scope>NUCLEOTIDE SEQUENCE [LARGE SCALE GENOMIC DNA]</scope>
    <source>
        <strain evidence="2">CCUG 66188</strain>
    </source>
</reference>
<dbReference type="RefSeq" id="WP_379998042.1">
    <property type="nucleotide sequence ID" value="NZ_JBHSGN010000090.1"/>
</dbReference>
<dbReference type="PROSITE" id="PS51257">
    <property type="entry name" value="PROKAR_LIPOPROTEIN"/>
    <property type="match status" value="1"/>
</dbReference>
<gene>
    <name evidence="1" type="ORF">ACFO6W_15575</name>
</gene>
<comment type="caution">
    <text evidence="1">The sequence shown here is derived from an EMBL/GenBank/DDBJ whole genome shotgun (WGS) entry which is preliminary data.</text>
</comment>
<sequence>MARQLIARGQVNIQTLNDAYTINQSVSSCVFAAASKGTVLNAVSIMSTIKVMKGDTDFTAFTIGSISKPVGFSAVTVNNADKTITYTVAAYTANLPDNGTITIPLTNMSVQDLHLIPFSSLFLHYGIVAPKSGYKGINIF</sequence>
<dbReference type="Proteomes" id="UP001596023">
    <property type="component" value="Unassembled WGS sequence"/>
</dbReference>
<evidence type="ECO:0000313" key="1">
    <source>
        <dbReference type="EMBL" id="MFC4675120.1"/>
    </source>
</evidence>
<protein>
    <submittedName>
        <fullName evidence="1">Uncharacterized protein</fullName>
    </submittedName>
</protein>
<proteinExistence type="predicted"/>
<keyword evidence="2" id="KW-1185">Reference proteome</keyword>
<organism evidence="1 2">
    <name type="scientific">Dysgonomonas termitidis</name>
    <dbReference type="NCBI Taxonomy" id="1516126"/>
    <lineage>
        <taxon>Bacteria</taxon>
        <taxon>Pseudomonadati</taxon>
        <taxon>Bacteroidota</taxon>
        <taxon>Bacteroidia</taxon>
        <taxon>Bacteroidales</taxon>
        <taxon>Dysgonomonadaceae</taxon>
        <taxon>Dysgonomonas</taxon>
    </lineage>
</organism>
<dbReference type="EMBL" id="JBHSGN010000090">
    <property type="protein sequence ID" value="MFC4675120.1"/>
    <property type="molecule type" value="Genomic_DNA"/>
</dbReference>
<accession>A0ABV9KY77</accession>
<evidence type="ECO:0000313" key="2">
    <source>
        <dbReference type="Proteomes" id="UP001596023"/>
    </source>
</evidence>
<name>A0ABV9KY77_9BACT</name>